<keyword evidence="10" id="KW-1185">Reference proteome</keyword>
<dbReference type="Pfam" id="PF01496">
    <property type="entry name" value="V_ATPase_I"/>
    <property type="match status" value="1"/>
</dbReference>
<evidence type="ECO:0000256" key="5">
    <source>
        <dbReference type="ARBA" id="ARBA00022989"/>
    </source>
</evidence>
<protein>
    <recommendedName>
        <fullName evidence="8">V-type proton ATPase subunit a</fullName>
    </recommendedName>
</protein>
<comment type="subcellular location">
    <subcellularLocation>
        <location evidence="1">Membrane</location>
        <topology evidence="1">Multi-pass membrane protein</topology>
    </subcellularLocation>
</comment>
<dbReference type="AlphaFoldDB" id="A0A1Y3BLI7"/>
<keyword evidence="5" id="KW-1133">Transmembrane helix</keyword>
<dbReference type="GO" id="GO:0051117">
    <property type="term" value="F:ATPase binding"/>
    <property type="evidence" value="ECO:0007669"/>
    <property type="project" value="TreeGrafter"/>
</dbReference>
<evidence type="ECO:0000256" key="7">
    <source>
        <dbReference type="ARBA" id="ARBA00023136"/>
    </source>
</evidence>
<keyword evidence="4" id="KW-0812">Transmembrane</keyword>
<dbReference type="GO" id="GO:0007035">
    <property type="term" value="P:vacuolar acidification"/>
    <property type="evidence" value="ECO:0007669"/>
    <property type="project" value="TreeGrafter"/>
</dbReference>
<feature type="non-terminal residue" evidence="9">
    <location>
        <position position="103"/>
    </location>
</feature>
<evidence type="ECO:0000256" key="6">
    <source>
        <dbReference type="ARBA" id="ARBA00023065"/>
    </source>
</evidence>
<keyword evidence="7" id="KW-0472">Membrane</keyword>
<reference evidence="9 10" key="1">
    <citation type="submission" date="2017-03" db="EMBL/GenBank/DDBJ databases">
        <title>Genome Survey of Euroglyphus maynei.</title>
        <authorList>
            <person name="Arlian L.G."/>
            <person name="Morgan M.S."/>
            <person name="Rider S.D."/>
        </authorList>
    </citation>
    <scope>NUCLEOTIDE SEQUENCE [LARGE SCALE GENOMIC DNA]</scope>
    <source>
        <strain evidence="9">Arlian Lab</strain>
        <tissue evidence="9">Whole body</tissue>
    </source>
</reference>
<organism evidence="9 10">
    <name type="scientific">Euroglyphus maynei</name>
    <name type="common">Mayne's house dust mite</name>
    <dbReference type="NCBI Taxonomy" id="6958"/>
    <lineage>
        <taxon>Eukaryota</taxon>
        <taxon>Metazoa</taxon>
        <taxon>Ecdysozoa</taxon>
        <taxon>Arthropoda</taxon>
        <taxon>Chelicerata</taxon>
        <taxon>Arachnida</taxon>
        <taxon>Acari</taxon>
        <taxon>Acariformes</taxon>
        <taxon>Sarcoptiformes</taxon>
        <taxon>Astigmata</taxon>
        <taxon>Psoroptidia</taxon>
        <taxon>Analgoidea</taxon>
        <taxon>Pyroglyphidae</taxon>
        <taxon>Pyroglyphinae</taxon>
        <taxon>Euroglyphus</taxon>
    </lineage>
</organism>
<name>A0A1Y3BLI7_EURMA</name>
<dbReference type="PANTHER" id="PTHR11629">
    <property type="entry name" value="VACUOLAR PROTON ATPASES"/>
    <property type="match status" value="1"/>
</dbReference>
<evidence type="ECO:0000256" key="1">
    <source>
        <dbReference type="ARBA" id="ARBA00004141"/>
    </source>
</evidence>
<sequence length="103" mass="11676">MQMHDTSMGDDNVHLLGDEGLRAGGQQPLKLGFVAGVILRERIPSFERMLWRTCHGNVFLKQASIDTPLEDPYTGDNVYKSVFIIFFQGEQLQTKVKKICEGY</sequence>
<dbReference type="Proteomes" id="UP000194236">
    <property type="component" value="Unassembled WGS sequence"/>
</dbReference>
<gene>
    <name evidence="9" type="ORF">BLA29_012508</name>
</gene>
<dbReference type="GO" id="GO:0033179">
    <property type="term" value="C:proton-transporting V-type ATPase, V0 domain"/>
    <property type="evidence" value="ECO:0007669"/>
    <property type="project" value="InterPro"/>
</dbReference>
<evidence type="ECO:0000256" key="8">
    <source>
        <dbReference type="RuleBase" id="RU361189"/>
    </source>
</evidence>
<proteinExistence type="inferred from homology"/>
<dbReference type="GO" id="GO:0016471">
    <property type="term" value="C:vacuolar proton-transporting V-type ATPase complex"/>
    <property type="evidence" value="ECO:0007669"/>
    <property type="project" value="TreeGrafter"/>
</dbReference>
<keyword evidence="8" id="KW-0375">Hydrogen ion transport</keyword>
<dbReference type="OrthoDB" id="6412104at2759"/>
<evidence type="ECO:0000313" key="10">
    <source>
        <dbReference type="Proteomes" id="UP000194236"/>
    </source>
</evidence>
<evidence type="ECO:0000256" key="2">
    <source>
        <dbReference type="ARBA" id="ARBA00009904"/>
    </source>
</evidence>
<evidence type="ECO:0000256" key="4">
    <source>
        <dbReference type="ARBA" id="ARBA00022692"/>
    </source>
</evidence>
<keyword evidence="6 8" id="KW-0406">Ion transport</keyword>
<keyword evidence="3 8" id="KW-0813">Transport</keyword>
<accession>A0A1Y3BLI7</accession>
<evidence type="ECO:0000256" key="3">
    <source>
        <dbReference type="ARBA" id="ARBA00022448"/>
    </source>
</evidence>
<evidence type="ECO:0000313" key="9">
    <source>
        <dbReference type="EMBL" id="OTF81672.1"/>
    </source>
</evidence>
<dbReference type="EMBL" id="MUJZ01012406">
    <property type="protein sequence ID" value="OTF81672.1"/>
    <property type="molecule type" value="Genomic_DNA"/>
</dbReference>
<dbReference type="GO" id="GO:0005886">
    <property type="term" value="C:plasma membrane"/>
    <property type="evidence" value="ECO:0007669"/>
    <property type="project" value="TreeGrafter"/>
</dbReference>
<dbReference type="PANTHER" id="PTHR11629:SF63">
    <property type="entry name" value="V-TYPE PROTON ATPASE SUBUNIT A"/>
    <property type="match status" value="1"/>
</dbReference>
<comment type="function">
    <text evidence="8">Essential component of the vacuolar proton pump (V-ATPase), a multimeric enzyme that catalyzes the translocation of protons across the membranes. Required for assembly and activity of the V-ATPase.</text>
</comment>
<comment type="caution">
    <text evidence="9">The sequence shown here is derived from an EMBL/GenBank/DDBJ whole genome shotgun (WGS) entry which is preliminary data.</text>
</comment>
<comment type="similarity">
    <text evidence="2 8">Belongs to the V-ATPase 116 kDa subunit family.</text>
</comment>
<dbReference type="InterPro" id="IPR002490">
    <property type="entry name" value="V-ATPase_116kDa_su"/>
</dbReference>
<dbReference type="GO" id="GO:0046961">
    <property type="term" value="F:proton-transporting ATPase activity, rotational mechanism"/>
    <property type="evidence" value="ECO:0007669"/>
    <property type="project" value="InterPro"/>
</dbReference>